<organism evidence="1 2">
    <name type="scientific">Urinicoccus massiliensis</name>
    <dbReference type="NCBI Taxonomy" id="1723382"/>
    <lineage>
        <taxon>Bacteria</taxon>
        <taxon>Bacillati</taxon>
        <taxon>Bacillota</taxon>
        <taxon>Tissierellia</taxon>
        <taxon>Tissierellales</taxon>
        <taxon>Peptoniphilaceae</taxon>
        <taxon>Urinicoccus</taxon>
    </lineage>
</organism>
<evidence type="ECO:0000313" key="1">
    <source>
        <dbReference type="EMBL" id="VFB16956.1"/>
    </source>
</evidence>
<protein>
    <submittedName>
        <fullName evidence="1">Uncharacterized protein</fullName>
    </submittedName>
</protein>
<name>A0A8H2M934_9FIRM</name>
<dbReference type="Proteomes" id="UP000377798">
    <property type="component" value="Unassembled WGS sequence"/>
</dbReference>
<dbReference type="EMBL" id="CAACYI010000001">
    <property type="protein sequence ID" value="VFB16956.1"/>
    <property type="molecule type" value="Genomic_DNA"/>
</dbReference>
<sequence>MNTLIVTGILLLALVAIRISNQSGLPALLLFLGLGHQGLEDV</sequence>
<proteinExistence type="predicted"/>
<accession>A0A8H2M934</accession>
<comment type="caution">
    <text evidence="1">The sequence shown here is derived from an EMBL/GenBank/DDBJ whole genome shotgun (WGS) entry which is preliminary data.</text>
</comment>
<gene>
    <name evidence="1" type="ORF">NCTC13150_01532</name>
</gene>
<evidence type="ECO:0000313" key="2">
    <source>
        <dbReference type="Proteomes" id="UP000377798"/>
    </source>
</evidence>
<keyword evidence="2" id="KW-1185">Reference proteome</keyword>
<dbReference type="RefSeq" id="WP_258182330.1">
    <property type="nucleotide sequence ID" value="NZ_CAACYI010000001.1"/>
</dbReference>
<dbReference type="AlphaFoldDB" id="A0A8H2M934"/>
<reference evidence="1 2" key="1">
    <citation type="submission" date="2019-02" db="EMBL/GenBank/DDBJ databases">
        <authorList>
            <consortium name="Pathogen Informatics"/>
        </authorList>
    </citation>
    <scope>NUCLEOTIDE SEQUENCE [LARGE SCALE GENOMIC DNA]</scope>
    <source>
        <strain evidence="1 2">3012STDY7089603</strain>
    </source>
</reference>